<dbReference type="GO" id="GO:0006310">
    <property type="term" value="P:DNA recombination"/>
    <property type="evidence" value="ECO:0007669"/>
    <property type="project" value="UniProtKB-KW"/>
</dbReference>
<evidence type="ECO:0000259" key="7">
    <source>
        <dbReference type="PROSITE" id="PS51900"/>
    </source>
</evidence>
<dbReference type="EMBL" id="JACHGW010000002">
    <property type="protein sequence ID" value="MBB6050722.1"/>
    <property type="molecule type" value="Genomic_DNA"/>
</dbReference>
<evidence type="ECO:0000256" key="1">
    <source>
        <dbReference type="ARBA" id="ARBA00008857"/>
    </source>
</evidence>
<dbReference type="GO" id="GO:0003677">
    <property type="term" value="F:DNA binding"/>
    <property type="evidence" value="ECO:0007669"/>
    <property type="project" value="UniProtKB-UniRule"/>
</dbReference>
<evidence type="ECO:0000313" key="8">
    <source>
        <dbReference type="EMBL" id="MBB6050722.1"/>
    </source>
</evidence>
<feature type="domain" description="Core-binding (CB)" evidence="7">
    <location>
        <begin position="11"/>
        <end position="94"/>
    </location>
</feature>
<organism evidence="8 9">
    <name type="scientific">Armatimonas rosea</name>
    <dbReference type="NCBI Taxonomy" id="685828"/>
    <lineage>
        <taxon>Bacteria</taxon>
        <taxon>Bacillati</taxon>
        <taxon>Armatimonadota</taxon>
        <taxon>Armatimonadia</taxon>
        <taxon>Armatimonadales</taxon>
        <taxon>Armatimonadaceae</taxon>
        <taxon>Armatimonas</taxon>
    </lineage>
</organism>
<dbReference type="PROSITE" id="PS51900">
    <property type="entry name" value="CB"/>
    <property type="match status" value="1"/>
</dbReference>
<dbReference type="InterPro" id="IPR050090">
    <property type="entry name" value="Tyrosine_recombinase_XerCD"/>
</dbReference>
<dbReference type="InterPro" id="IPR002104">
    <property type="entry name" value="Integrase_catalytic"/>
</dbReference>
<evidence type="ECO:0000256" key="4">
    <source>
        <dbReference type="ARBA" id="ARBA00023172"/>
    </source>
</evidence>
<dbReference type="Gene3D" id="1.10.443.10">
    <property type="entry name" value="Intergrase catalytic core"/>
    <property type="match status" value="1"/>
</dbReference>
<keyword evidence="3 5" id="KW-0238">DNA-binding</keyword>
<dbReference type="InterPro" id="IPR010998">
    <property type="entry name" value="Integrase_recombinase_N"/>
</dbReference>
<keyword evidence="9" id="KW-1185">Reference proteome</keyword>
<evidence type="ECO:0000256" key="3">
    <source>
        <dbReference type="ARBA" id="ARBA00023125"/>
    </source>
</evidence>
<gene>
    <name evidence="8" type="ORF">HNQ39_002513</name>
</gene>
<dbReference type="InterPro" id="IPR044068">
    <property type="entry name" value="CB"/>
</dbReference>
<dbReference type="GO" id="GO:0015074">
    <property type="term" value="P:DNA integration"/>
    <property type="evidence" value="ECO:0007669"/>
    <property type="project" value="UniProtKB-KW"/>
</dbReference>
<dbReference type="PROSITE" id="PS51898">
    <property type="entry name" value="TYR_RECOMBINASE"/>
    <property type="match status" value="1"/>
</dbReference>
<keyword evidence="4" id="KW-0233">DNA recombination</keyword>
<evidence type="ECO:0000313" key="9">
    <source>
        <dbReference type="Proteomes" id="UP000520814"/>
    </source>
</evidence>
<evidence type="ECO:0000256" key="5">
    <source>
        <dbReference type="PROSITE-ProRule" id="PRU01248"/>
    </source>
</evidence>
<sequence>MYKALGQNSLITWEEAIQEFSYHLQATRSPQTLRFYKVQLRQFTPWANENQVPFQGFGKRHLDRYLAYRQGKGIGPTTLRHDAICLKALCKWCSRNDLLERNPLADYEIRKAPAPARYMPPDDDVRAILEATRNYFDPTKNPDARFLPPGKRLFHRDRNIAITIGLLDSACRVGELLALKVEDYRIKERMIYIRESKGREPRALPVSPGWASAMEIWLRLRKKLMSNLPPEEDEGWLFINEMGNQADIHSFRRALKTYARWANLPGSITLHSLRRFSLNKLAKTNLLAAQTIAGHKETKTTLLYTKLDPDFVRDVHQSVGVVQKILQNPAKELVVRRKRLV</sequence>
<proteinExistence type="inferred from homology"/>
<dbReference type="Pfam" id="PF00589">
    <property type="entry name" value="Phage_integrase"/>
    <property type="match status" value="1"/>
</dbReference>
<dbReference type="Gene3D" id="1.10.150.130">
    <property type="match status" value="1"/>
</dbReference>
<dbReference type="AlphaFoldDB" id="A0A7W9SPZ5"/>
<dbReference type="InterPro" id="IPR011010">
    <property type="entry name" value="DNA_brk_join_enz"/>
</dbReference>
<comment type="caution">
    <text evidence="8">The sequence shown here is derived from an EMBL/GenBank/DDBJ whole genome shotgun (WGS) entry which is preliminary data.</text>
</comment>
<name>A0A7W9SPZ5_ARMRO</name>
<dbReference type="RefSeq" id="WP_184196203.1">
    <property type="nucleotide sequence ID" value="NZ_JACHGW010000002.1"/>
</dbReference>
<reference evidence="8 9" key="1">
    <citation type="submission" date="2020-08" db="EMBL/GenBank/DDBJ databases">
        <title>Genomic Encyclopedia of Type Strains, Phase IV (KMG-IV): sequencing the most valuable type-strain genomes for metagenomic binning, comparative biology and taxonomic classification.</title>
        <authorList>
            <person name="Goeker M."/>
        </authorList>
    </citation>
    <scope>NUCLEOTIDE SEQUENCE [LARGE SCALE GENOMIC DNA]</scope>
    <source>
        <strain evidence="8 9">DSM 23562</strain>
    </source>
</reference>
<accession>A0A7W9SPZ5</accession>
<dbReference type="Proteomes" id="UP000520814">
    <property type="component" value="Unassembled WGS sequence"/>
</dbReference>
<dbReference type="PANTHER" id="PTHR30349:SF64">
    <property type="entry name" value="PROPHAGE INTEGRASE INTD-RELATED"/>
    <property type="match status" value="1"/>
</dbReference>
<comment type="similarity">
    <text evidence="1">Belongs to the 'phage' integrase family.</text>
</comment>
<evidence type="ECO:0000256" key="2">
    <source>
        <dbReference type="ARBA" id="ARBA00022908"/>
    </source>
</evidence>
<protein>
    <submittedName>
        <fullName evidence="8">Integrase/recombinase XerD</fullName>
    </submittedName>
</protein>
<dbReference type="InterPro" id="IPR013762">
    <property type="entry name" value="Integrase-like_cat_sf"/>
</dbReference>
<keyword evidence="2" id="KW-0229">DNA integration</keyword>
<dbReference type="Pfam" id="PF02899">
    <property type="entry name" value="Phage_int_SAM_1"/>
    <property type="match status" value="1"/>
</dbReference>
<dbReference type="SUPFAM" id="SSF56349">
    <property type="entry name" value="DNA breaking-rejoining enzymes"/>
    <property type="match status" value="1"/>
</dbReference>
<dbReference type="CDD" id="cd00397">
    <property type="entry name" value="DNA_BRE_C"/>
    <property type="match status" value="1"/>
</dbReference>
<dbReference type="PANTHER" id="PTHR30349">
    <property type="entry name" value="PHAGE INTEGRASE-RELATED"/>
    <property type="match status" value="1"/>
</dbReference>
<dbReference type="InterPro" id="IPR004107">
    <property type="entry name" value="Integrase_SAM-like_N"/>
</dbReference>
<evidence type="ECO:0000259" key="6">
    <source>
        <dbReference type="PROSITE" id="PS51898"/>
    </source>
</evidence>
<feature type="domain" description="Tyr recombinase" evidence="6">
    <location>
        <begin position="114"/>
        <end position="317"/>
    </location>
</feature>